<dbReference type="Pfam" id="PF13445">
    <property type="entry name" value="zf-RING_UBOX"/>
    <property type="match status" value="1"/>
</dbReference>
<keyword evidence="11" id="KW-0862">Zinc</keyword>
<dbReference type="InterPro" id="IPR044066">
    <property type="entry name" value="TRIAD_supradom"/>
</dbReference>
<dbReference type="PROSITE" id="PS50089">
    <property type="entry name" value="ZF_RING_2"/>
    <property type="match status" value="1"/>
</dbReference>
<dbReference type="PROSITE" id="PS50199">
    <property type="entry name" value="ZF_RANBP2_2"/>
    <property type="match status" value="1"/>
</dbReference>
<reference evidence="17" key="1">
    <citation type="submission" date="2019-10" db="EMBL/GenBank/DDBJ databases">
        <authorList>
            <person name="Zhang R."/>
            <person name="Pan Y."/>
            <person name="Wang J."/>
            <person name="Ma R."/>
            <person name="Yu S."/>
        </authorList>
    </citation>
    <scope>NUCLEOTIDE SEQUENCE</scope>
    <source>
        <strain evidence="17">LA-IB0</strain>
        <tissue evidence="17">Leaf</tissue>
    </source>
</reference>
<comment type="similarity">
    <text evidence="4">Belongs to the RBR family. Ariadne subfamily.</text>
</comment>
<evidence type="ECO:0000256" key="5">
    <source>
        <dbReference type="ARBA" id="ARBA00012251"/>
    </source>
</evidence>
<dbReference type="Pfam" id="PF21235">
    <property type="entry name" value="UBA_ARI1"/>
    <property type="match status" value="1"/>
</dbReference>
<evidence type="ECO:0000313" key="17">
    <source>
        <dbReference type="EMBL" id="KAG8375934.1"/>
    </source>
</evidence>
<evidence type="ECO:0000256" key="1">
    <source>
        <dbReference type="ARBA" id="ARBA00001798"/>
    </source>
</evidence>
<feature type="domain" description="RanBP2-type" evidence="15">
    <location>
        <begin position="915"/>
        <end position="943"/>
    </location>
</feature>
<evidence type="ECO:0000313" key="18">
    <source>
        <dbReference type="Proteomes" id="UP000826271"/>
    </source>
</evidence>
<comment type="caution">
    <text evidence="17">The sequence shown here is derived from an EMBL/GenBank/DDBJ whole genome shotgun (WGS) entry which is preliminary data.</text>
</comment>
<keyword evidence="9 12" id="KW-0863">Zinc-finger</keyword>
<name>A0AAV6X757_9LAMI</name>
<dbReference type="InterPro" id="IPR002867">
    <property type="entry name" value="IBR_dom"/>
</dbReference>
<evidence type="ECO:0000256" key="10">
    <source>
        <dbReference type="ARBA" id="ARBA00022786"/>
    </source>
</evidence>
<feature type="domain" description="RING-type" evidence="14">
    <location>
        <begin position="158"/>
        <end position="206"/>
    </location>
</feature>
<evidence type="ECO:0000256" key="8">
    <source>
        <dbReference type="ARBA" id="ARBA00022737"/>
    </source>
</evidence>
<evidence type="ECO:0000256" key="11">
    <source>
        <dbReference type="ARBA" id="ARBA00022833"/>
    </source>
</evidence>
<dbReference type="SUPFAM" id="SSF90209">
    <property type="entry name" value="Ran binding protein zinc finger-like"/>
    <property type="match status" value="1"/>
</dbReference>
<evidence type="ECO:0000256" key="12">
    <source>
        <dbReference type="PROSITE-ProRule" id="PRU00322"/>
    </source>
</evidence>
<dbReference type="InterPro" id="IPR031127">
    <property type="entry name" value="E3_UB_ligase_RBR"/>
</dbReference>
<dbReference type="SMART" id="SM00547">
    <property type="entry name" value="ZnF_RBZ"/>
    <property type="match status" value="1"/>
</dbReference>
<feature type="compositionally biased region" description="Acidic residues" evidence="13">
    <location>
        <begin position="15"/>
        <end position="58"/>
    </location>
</feature>
<evidence type="ECO:0000256" key="2">
    <source>
        <dbReference type="ARBA" id="ARBA00001947"/>
    </source>
</evidence>
<evidence type="ECO:0000259" key="14">
    <source>
        <dbReference type="PROSITE" id="PS50089"/>
    </source>
</evidence>
<evidence type="ECO:0000256" key="7">
    <source>
        <dbReference type="ARBA" id="ARBA00022723"/>
    </source>
</evidence>
<dbReference type="PROSITE" id="PS01358">
    <property type="entry name" value="ZF_RANBP2_1"/>
    <property type="match status" value="1"/>
</dbReference>
<keyword evidence="8" id="KW-0677">Repeat</keyword>
<dbReference type="SMART" id="SM00647">
    <property type="entry name" value="IBR"/>
    <property type="match status" value="2"/>
</dbReference>
<feature type="region of interest" description="Disordered" evidence="13">
    <location>
        <begin position="888"/>
        <end position="912"/>
    </location>
</feature>
<keyword evidence="10" id="KW-0833">Ubl conjugation pathway</keyword>
<gene>
    <name evidence="17" type="ORF">BUALT_Bualt09G0010600</name>
</gene>
<dbReference type="CDD" id="cd22583">
    <property type="entry name" value="Rcat_RBR_ARI7-like"/>
    <property type="match status" value="1"/>
</dbReference>
<accession>A0AAV6X757</accession>
<evidence type="ECO:0000256" key="4">
    <source>
        <dbReference type="ARBA" id="ARBA00005884"/>
    </source>
</evidence>
<evidence type="ECO:0000256" key="6">
    <source>
        <dbReference type="ARBA" id="ARBA00022679"/>
    </source>
</evidence>
<dbReference type="Pfam" id="PF01485">
    <property type="entry name" value="IBR"/>
    <property type="match status" value="1"/>
</dbReference>
<dbReference type="Gene3D" id="1.20.120.1750">
    <property type="match status" value="2"/>
</dbReference>
<evidence type="ECO:0000259" key="15">
    <source>
        <dbReference type="PROSITE" id="PS50199"/>
    </source>
</evidence>
<evidence type="ECO:0000259" key="16">
    <source>
        <dbReference type="PROSITE" id="PS51873"/>
    </source>
</evidence>
<dbReference type="InterPro" id="IPR036443">
    <property type="entry name" value="Znf_RanBP2_sf"/>
</dbReference>
<keyword evidence="6" id="KW-0808">Transferase</keyword>
<evidence type="ECO:0000256" key="13">
    <source>
        <dbReference type="SAM" id="MobiDB-lite"/>
    </source>
</evidence>
<dbReference type="InterPro" id="IPR001876">
    <property type="entry name" value="Znf_RanBP2"/>
</dbReference>
<organism evidence="17 18">
    <name type="scientific">Buddleja alternifolia</name>
    <dbReference type="NCBI Taxonomy" id="168488"/>
    <lineage>
        <taxon>Eukaryota</taxon>
        <taxon>Viridiplantae</taxon>
        <taxon>Streptophyta</taxon>
        <taxon>Embryophyta</taxon>
        <taxon>Tracheophyta</taxon>
        <taxon>Spermatophyta</taxon>
        <taxon>Magnoliopsida</taxon>
        <taxon>eudicotyledons</taxon>
        <taxon>Gunneridae</taxon>
        <taxon>Pentapetalae</taxon>
        <taxon>asterids</taxon>
        <taxon>lamiids</taxon>
        <taxon>Lamiales</taxon>
        <taxon>Scrophulariaceae</taxon>
        <taxon>Buddlejeae</taxon>
        <taxon>Buddleja</taxon>
    </lineage>
</organism>
<dbReference type="Gene3D" id="3.30.40.10">
    <property type="entry name" value="Zinc/RING finger domain, C3HC4 (zinc finger)"/>
    <property type="match status" value="1"/>
</dbReference>
<keyword evidence="18" id="KW-1185">Reference proteome</keyword>
<feature type="domain" description="RING-type" evidence="16">
    <location>
        <begin position="154"/>
        <end position="488"/>
    </location>
</feature>
<evidence type="ECO:0000256" key="9">
    <source>
        <dbReference type="ARBA" id="ARBA00022771"/>
    </source>
</evidence>
<dbReference type="InterPro" id="IPR013083">
    <property type="entry name" value="Znf_RING/FYVE/PHD"/>
</dbReference>
<comment type="catalytic activity">
    <reaction evidence="1">
        <text>[E2 ubiquitin-conjugating enzyme]-S-ubiquitinyl-L-cysteine + [acceptor protein]-L-lysine = [E2 ubiquitin-conjugating enzyme]-L-cysteine + [acceptor protein]-N(6)-ubiquitinyl-L-lysine.</text>
        <dbReference type="EC" id="2.3.2.31"/>
    </reaction>
</comment>
<dbReference type="AlphaFoldDB" id="A0AAV6X757"/>
<comment type="cofactor">
    <cofactor evidence="2">
        <name>Zn(2+)</name>
        <dbReference type="ChEBI" id="CHEBI:29105"/>
    </cofactor>
</comment>
<dbReference type="EMBL" id="WHWC01000009">
    <property type="protein sequence ID" value="KAG8375934.1"/>
    <property type="molecule type" value="Genomic_DNA"/>
</dbReference>
<feature type="region of interest" description="Disordered" evidence="13">
    <location>
        <begin position="1"/>
        <end position="58"/>
    </location>
</feature>
<dbReference type="InterPro" id="IPR027370">
    <property type="entry name" value="Znf-RING_euk"/>
</dbReference>
<sequence>MESEDDMHDANEVASVEEEDDYYSGGEEEEEEDMDEEEGEAEEEYDYSYEYADEEDDDTGDYDFVANYSDDVLATRSQKNYTILKEEDIHQRQEEDITRISIVLSISREAACILLRRYNWSVNNVHEEWFADEERVRKAVGVLEKPLVKFLNVKEVVCGICFENYSCEGLRSAACGHLFCDACWKGAWLISLAFLAAEVLNCKFLKIKQGRRIAEEHTPYISTSINDGPGCLMLRCPDPSCGAAVGQDMIEKLAPDEDKEKYRRYLLRSYVEDSRKCPFHCCAAAPIIISVATSVLNGAPWRRVFAMTCGMALLFQMALAMLAILDFRIKWCPAPGCDSAVEYVVGSGSYDVTCSCSYSFCWNCIEEAHRPVDCETVSKWVLKNSAESENMNWSLQAYGNSFDACKLLMRCLTHKRLVTIMRSRIWFLLILANSKPCPKCKRPIEKNQGCMHMTCTPPCKFEFCWLCLGAWTDHGERTGGFYACNRYEAAKQEGVYDETERRREMAKNSLERYTHYYERWASNQSHFEGQNGRSGMKMLEVSRQKALADLHQMQCIHLEKLSEVQSQPESQLKFITEACQQDLASIKAMMAELLKGMKILTAASSSAIAHTLLVTAGALVGYGGNGICPPLVEVAPPPSAMHDMVDLSQALVSCYDNRLAGNAYERLAAIHKTDSVDMYVDTFIQLANQVPQLSKPQYLWYFLNGLDNAIRGNLRILDPMMRLQCRWQGPLMSTFNCNKEALIDIYLNATHHRHFRVRFTGFLTVAMSCLSFGYFVQIVECRRVLKWTYAYGYYLPEHEETRKLFFEYLQGEAEAGLERLHQCAEKELMNYLTSDGPSKDFNDFRTKLAGLTSVTRNYFENLVRALENGLSDVDSEVACNKMSSKNVAGTSKVKGGRGKGSSKTGSSTSVRSIDDSGNWACDHCTYVNVRSATTCHICHHHRR</sequence>
<dbReference type="SUPFAM" id="SSF57850">
    <property type="entry name" value="RING/U-box"/>
    <property type="match status" value="4"/>
</dbReference>
<dbReference type="Pfam" id="PF22191">
    <property type="entry name" value="IBR_1"/>
    <property type="match status" value="1"/>
</dbReference>
<dbReference type="Proteomes" id="UP000826271">
    <property type="component" value="Unassembled WGS sequence"/>
</dbReference>
<dbReference type="GO" id="GO:0016567">
    <property type="term" value="P:protein ubiquitination"/>
    <property type="evidence" value="ECO:0007669"/>
    <property type="project" value="InterPro"/>
</dbReference>
<dbReference type="GO" id="GO:0061630">
    <property type="term" value="F:ubiquitin protein ligase activity"/>
    <property type="evidence" value="ECO:0007669"/>
    <property type="project" value="UniProtKB-EC"/>
</dbReference>
<comment type="function">
    <text evidence="3">Might act as an E3 ubiquitin-protein ligase, or as part of E3 complex, which accepts ubiquitin from specific E2 ubiquitin-conjugating enzymes and then transfers it to substrates.</text>
</comment>
<proteinExistence type="inferred from homology"/>
<dbReference type="InterPro" id="IPR048962">
    <property type="entry name" value="ARIH1-like_UBL"/>
</dbReference>
<dbReference type="InterPro" id="IPR001841">
    <property type="entry name" value="Znf_RING"/>
</dbReference>
<evidence type="ECO:0000256" key="3">
    <source>
        <dbReference type="ARBA" id="ARBA00003976"/>
    </source>
</evidence>
<dbReference type="PANTHER" id="PTHR11685">
    <property type="entry name" value="RBR FAMILY RING FINGER AND IBR DOMAIN-CONTAINING"/>
    <property type="match status" value="1"/>
</dbReference>
<dbReference type="CDD" id="cd20346">
    <property type="entry name" value="BRcat_RBR_ANKIB1"/>
    <property type="match status" value="1"/>
</dbReference>
<dbReference type="PROSITE" id="PS51873">
    <property type="entry name" value="TRIAD"/>
    <property type="match status" value="1"/>
</dbReference>
<dbReference type="GO" id="GO:0008270">
    <property type="term" value="F:zinc ion binding"/>
    <property type="evidence" value="ECO:0007669"/>
    <property type="project" value="UniProtKB-KW"/>
</dbReference>
<keyword evidence="7" id="KW-0479">Metal-binding</keyword>
<feature type="compositionally biased region" description="Low complexity" evidence="13">
    <location>
        <begin position="901"/>
        <end position="911"/>
    </location>
</feature>
<protein>
    <recommendedName>
        <fullName evidence="5">RBR-type E3 ubiquitin transferase</fullName>
        <ecNumber evidence="5">2.3.2.31</ecNumber>
    </recommendedName>
</protein>
<dbReference type="EC" id="2.3.2.31" evidence="5"/>